<sequence>MDDSKSIEICIDTLDKHYKEKYSLLNRRVDFYKYVQRSGADFTTFSNKTKALWTEAGLDKFSTEDQLVVRLVVGLMDRNLQKEVLKMSNPTLKDIREKCLSWEAAGIKQDLLDCKPKILQTQAKDIPKGVRVLKKVWSKSCKQVMSS</sequence>
<name>A0A7R8D6X1_LEPSM</name>
<dbReference type="AlphaFoldDB" id="A0A7R8D6X1"/>
<proteinExistence type="predicted"/>
<accession>A0A7R8D6X1</accession>
<dbReference type="EMBL" id="HG994587">
    <property type="protein sequence ID" value="CAF3021930.1"/>
    <property type="molecule type" value="Genomic_DNA"/>
</dbReference>
<dbReference type="Proteomes" id="UP000675881">
    <property type="component" value="Chromosome 8"/>
</dbReference>
<reference evidence="1" key="1">
    <citation type="submission" date="2021-02" db="EMBL/GenBank/DDBJ databases">
        <authorList>
            <person name="Bekaert M."/>
        </authorList>
    </citation>
    <scope>NUCLEOTIDE SEQUENCE</scope>
    <source>
        <strain evidence="1">IoA-00</strain>
    </source>
</reference>
<keyword evidence="2" id="KW-1185">Reference proteome</keyword>
<evidence type="ECO:0000313" key="1">
    <source>
        <dbReference type="EMBL" id="CAF3021930.1"/>
    </source>
</evidence>
<organism evidence="1 2">
    <name type="scientific">Lepeophtheirus salmonis</name>
    <name type="common">Salmon louse</name>
    <name type="synonym">Caligus salmonis</name>
    <dbReference type="NCBI Taxonomy" id="72036"/>
    <lineage>
        <taxon>Eukaryota</taxon>
        <taxon>Metazoa</taxon>
        <taxon>Ecdysozoa</taxon>
        <taxon>Arthropoda</taxon>
        <taxon>Crustacea</taxon>
        <taxon>Multicrustacea</taxon>
        <taxon>Hexanauplia</taxon>
        <taxon>Copepoda</taxon>
        <taxon>Siphonostomatoida</taxon>
        <taxon>Caligidae</taxon>
        <taxon>Lepeophtheirus</taxon>
    </lineage>
</organism>
<protein>
    <submittedName>
        <fullName evidence="1">(salmon louse) hypothetical protein</fullName>
    </submittedName>
</protein>
<evidence type="ECO:0000313" key="2">
    <source>
        <dbReference type="Proteomes" id="UP000675881"/>
    </source>
</evidence>
<gene>
    <name evidence="1" type="ORF">LSAA_14256</name>
</gene>